<dbReference type="PROSITE" id="PS00977">
    <property type="entry name" value="FAD_G3PDH_1"/>
    <property type="match status" value="1"/>
</dbReference>
<evidence type="ECO:0000256" key="9">
    <source>
        <dbReference type="ARBA" id="ARBA00023002"/>
    </source>
</evidence>
<keyword evidence="9 11" id="KW-0560">Oxidoreductase</keyword>
<dbReference type="InterPro" id="IPR006076">
    <property type="entry name" value="FAD-dep_OxRdtase"/>
</dbReference>
<evidence type="ECO:0000256" key="10">
    <source>
        <dbReference type="ARBA" id="ARBA00023128"/>
    </source>
</evidence>
<evidence type="ECO:0000256" key="2">
    <source>
        <dbReference type="ARBA" id="ARBA00004173"/>
    </source>
</evidence>
<dbReference type="InterPro" id="IPR000447">
    <property type="entry name" value="G3P_DH_FAD-dep"/>
</dbReference>
<dbReference type="GO" id="GO:0006072">
    <property type="term" value="P:glycerol-3-phosphate metabolic process"/>
    <property type="evidence" value="ECO:0007669"/>
    <property type="project" value="UniProtKB-UniRule"/>
</dbReference>
<dbReference type="Pfam" id="PF01266">
    <property type="entry name" value="DAO"/>
    <property type="match status" value="1"/>
</dbReference>
<evidence type="ECO:0000256" key="6">
    <source>
        <dbReference type="ARBA" id="ARBA00022630"/>
    </source>
</evidence>
<dbReference type="PANTHER" id="PTHR11985">
    <property type="entry name" value="GLYCEROL-3-PHOSPHATE DEHYDROGENASE"/>
    <property type="match status" value="1"/>
</dbReference>
<reference evidence="14" key="1">
    <citation type="journal article" date="2023" name="Plant J.">
        <title>Genome sequences and population genomics provide insights into the demographic history, inbreeding, and mutation load of two 'living fossil' tree species of Dipteronia.</title>
        <authorList>
            <person name="Feng Y."/>
            <person name="Comes H.P."/>
            <person name="Chen J."/>
            <person name="Zhu S."/>
            <person name="Lu R."/>
            <person name="Zhang X."/>
            <person name="Li P."/>
            <person name="Qiu J."/>
            <person name="Olsen K.M."/>
            <person name="Qiu Y."/>
        </authorList>
    </citation>
    <scope>NUCLEOTIDE SEQUENCE</scope>
    <source>
        <strain evidence="14">NBL</strain>
    </source>
</reference>
<organism evidence="14 15">
    <name type="scientific">Dipteronia sinensis</name>
    <dbReference type="NCBI Taxonomy" id="43782"/>
    <lineage>
        <taxon>Eukaryota</taxon>
        <taxon>Viridiplantae</taxon>
        <taxon>Streptophyta</taxon>
        <taxon>Embryophyta</taxon>
        <taxon>Tracheophyta</taxon>
        <taxon>Spermatophyta</taxon>
        <taxon>Magnoliopsida</taxon>
        <taxon>eudicotyledons</taxon>
        <taxon>Gunneridae</taxon>
        <taxon>Pentapetalae</taxon>
        <taxon>rosids</taxon>
        <taxon>malvids</taxon>
        <taxon>Sapindales</taxon>
        <taxon>Sapindaceae</taxon>
        <taxon>Hippocastanoideae</taxon>
        <taxon>Acereae</taxon>
        <taxon>Dipteronia</taxon>
    </lineage>
</organism>
<evidence type="ECO:0000256" key="7">
    <source>
        <dbReference type="ARBA" id="ARBA00022827"/>
    </source>
</evidence>
<evidence type="ECO:0000256" key="1">
    <source>
        <dbReference type="ARBA" id="ARBA00001974"/>
    </source>
</evidence>
<comment type="similarity">
    <text evidence="4 11">Belongs to the FAD-dependent glycerol-3-phosphate dehydrogenase family.</text>
</comment>
<comment type="caution">
    <text evidence="14">The sequence shown here is derived from an EMBL/GenBank/DDBJ whole genome shotgun (WGS) entry which is preliminary data.</text>
</comment>
<name>A0AAE0BAX2_9ROSI</name>
<dbReference type="Gene3D" id="3.30.9.10">
    <property type="entry name" value="D-Amino Acid Oxidase, subunit A, domain 2"/>
    <property type="match status" value="1"/>
</dbReference>
<dbReference type="Pfam" id="PF16901">
    <property type="entry name" value="DAO_C"/>
    <property type="match status" value="1"/>
</dbReference>
<evidence type="ECO:0000256" key="8">
    <source>
        <dbReference type="ARBA" id="ARBA00022946"/>
    </source>
</evidence>
<keyword evidence="10" id="KW-0496">Mitochondrion</keyword>
<comment type="catalytic activity">
    <reaction evidence="11">
        <text>a quinone + sn-glycerol 3-phosphate = dihydroxyacetone phosphate + a quinol</text>
        <dbReference type="Rhea" id="RHEA:18977"/>
        <dbReference type="ChEBI" id="CHEBI:24646"/>
        <dbReference type="ChEBI" id="CHEBI:57597"/>
        <dbReference type="ChEBI" id="CHEBI:57642"/>
        <dbReference type="ChEBI" id="CHEBI:132124"/>
        <dbReference type="EC" id="1.1.5.3"/>
    </reaction>
</comment>
<evidence type="ECO:0000259" key="12">
    <source>
        <dbReference type="Pfam" id="PF01266"/>
    </source>
</evidence>
<comment type="subcellular location">
    <subcellularLocation>
        <location evidence="2">Mitochondrion</location>
    </subcellularLocation>
</comment>
<dbReference type="EC" id="1.1.5.3" evidence="5 11"/>
<dbReference type="InterPro" id="IPR036188">
    <property type="entry name" value="FAD/NAD-bd_sf"/>
</dbReference>
<dbReference type="EMBL" id="JANJYJ010000001">
    <property type="protein sequence ID" value="KAK3232505.1"/>
    <property type="molecule type" value="Genomic_DNA"/>
</dbReference>
<protein>
    <recommendedName>
        <fullName evidence="5 11">Glycerol-3-phosphate dehydrogenase</fullName>
        <ecNumber evidence="5 11">1.1.5.3</ecNumber>
    </recommendedName>
</protein>
<comment type="pathway">
    <text evidence="3">Polyol metabolism; glycerol degradation via glycerol kinase pathway; glycerone phosphate from sn-glycerol 3-phosphate (anaerobic route): step 1/1.</text>
</comment>
<feature type="domain" description="FAD dependent oxidoreductase" evidence="12">
    <location>
        <begin position="77"/>
        <end position="445"/>
    </location>
</feature>
<keyword evidence="8" id="KW-0809">Transit peptide</keyword>
<dbReference type="FunFam" id="1.10.8.870:FF:000004">
    <property type="entry name" value="Glycerol-3-phosphate dehydrogenase"/>
    <property type="match status" value="1"/>
</dbReference>
<dbReference type="SUPFAM" id="SSF51905">
    <property type="entry name" value="FAD/NAD(P)-binding domain"/>
    <property type="match status" value="1"/>
</dbReference>
<keyword evidence="7" id="KW-0274">FAD</keyword>
<evidence type="ECO:0000256" key="11">
    <source>
        <dbReference type="RuleBase" id="RU361217"/>
    </source>
</evidence>
<dbReference type="Gene3D" id="1.10.8.870">
    <property type="entry name" value="Alpha-glycerophosphate oxidase, cap domain"/>
    <property type="match status" value="1"/>
</dbReference>
<accession>A0AAE0BAX2</accession>
<dbReference type="SUPFAM" id="SSF54373">
    <property type="entry name" value="FAD-linked reductases, C-terminal domain"/>
    <property type="match status" value="1"/>
</dbReference>
<dbReference type="PROSITE" id="PS00978">
    <property type="entry name" value="FAD_G3PDH_2"/>
    <property type="match status" value="1"/>
</dbReference>
<proteinExistence type="inferred from homology"/>
<evidence type="ECO:0000259" key="13">
    <source>
        <dbReference type="Pfam" id="PF16901"/>
    </source>
</evidence>
<dbReference type="InterPro" id="IPR038299">
    <property type="entry name" value="DAO_C_sf"/>
</dbReference>
<sequence>MSSATRIRRLGAATAAAIAAAAGGTAIILNNPSLAGSDRGPTLDVVRRKINDVNVVVPSRAVQESALTSAGSANPLDILVIGGGATGSGVALDAVTRGLRVGLVEREDFSSGTSSRSTKLIHGGVRYLEKAVFNLDYGQLRLVFHALEERKQMIDNAPHLCHALPCMTPCFDWFEVVYFWMGLKMYDLVAGRRLLHLSRYYSTQESTELFPTLAKKGKDRNLKGTVVYYDGQMNDSRVNVGLAVTAALAGATVLNHAEVVSLIKDESSQRVIGARIRNNISGKEFDTYAKVVVNAAGPFCDSVRKLADKSVQPMICPSSGVHIVLPDYYSPEGMGLIVPKTKDGRVVFMLPWLGRTVAGTTDSDTVITLLPEPHEDEIEFILDAISDYLNVKVRRTDVLSAWSGIRPLATDPSAKNTESISRDHVVCEEYPGLVTITGGKWTTYRSMAEDAVNAAIKSGKLSPTNECITQNLRLIGGDGWEPSSFTVLAQQYVRMKRTYGGKVVPGVMDTTAAKHLSHAYGTLAERVAAIAQDEGLGKRLAHGYPFLEAEVAYCARNEYCESAVDFIARRSRLAFLDTDAAQRALPRIIEILTAEHGWDKSRQKHELQKAKEFLASFKSAKNAQFHDGKHQ</sequence>
<dbReference type="AlphaFoldDB" id="A0AAE0BAX2"/>
<dbReference type="Proteomes" id="UP001281410">
    <property type="component" value="Unassembled WGS sequence"/>
</dbReference>
<dbReference type="PANTHER" id="PTHR11985:SF15">
    <property type="entry name" value="GLYCEROL-3-PHOSPHATE DEHYDROGENASE, MITOCHONDRIAL"/>
    <property type="match status" value="1"/>
</dbReference>
<evidence type="ECO:0000256" key="3">
    <source>
        <dbReference type="ARBA" id="ARBA00005157"/>
    </source>
</evidence>
<comment type="cofactor">
    <cofactor evidence="1 11">
        <name>FAD</name>
        <dbReference type="ChEBI" id="CHEBI:57692"/>
    </cofactor>
</comment>
<feature type="domain" description="Alpha-glycerophosphate oxidase C-terminal" evidence="13">
    <location>
        <begin position="467"/>
        <end position="602"/>
    </location>
</feature>
<evidence type="ECO:0000313" key="15">
    <source>
        <dbReference type="Proteomes" id="UP001281410"/>
    </source>
</evidence>
<dbReference type="GO" id="GO:0004368">
    <property type="term" value="F:glycerol-3-phosphate dehydrogenase (quinone) activity"/>
    <property type="evidence" value="ECO:0007669"/>
    <property type="project" value="UniProtKB-EC"/>
</dbReference>
<dbReference type="PRINTS" id="PR01001">
    <property type="entry name" value="FADG3PDH"/>
</dbReference>
<evidence type="ECO:0000256" key="4">
    <source>
        <dbReference type="ARBA" id="ARBA00007330"/>
    </source>
</evidence>
<dbReference type="GO" id="GO:0005739">
    <property type="term" value="C:mitochondrion"/>
    <property type="evidence" value="ECO:0007669"/>
    <property type="project" value="UniProtKB-SubCell"/>
</dbReference>
<gene>
    <name evidence="14" type="ORF">Dsin_004386</name>
</gene>
<evidence type="ECO:0000313" key="14">
    <source>
        <dbReference type="EMBL" id="KAK3232505.1"/>
    </source>
</evidence>
<dbReference type="Gene3D" id="3.50.50.60">
    <property type="entry name" value="FAD/NAD(P)-binding domain"/>
    <property type="match status" value="1"/>
</dbReference>
<evidence type="ECO:0000256" key="5">
    <source>
        <dbReference type="ARBA" id="ARBA00013029"/>
    </source>
</evidence>
<keyword evidence="15" id="KW-1185">Reference proteome</keyword>
<keyword evidence="6 11" id="KW-0285">Flavoprotein</keyword>
<dbReference type="InterPro" id="IPR031656">
    <property type="entry name" value="DAO_C"/>
</dbReference>